<name>A0A418ALW5_9STRA</name>
<accession>A0A418ALW5</accession>
<proteinExistence type="predicted"/>
<dbReference type="EMBL" id="QUSY01001233">
    <property type="protein sequence ID" value="RHY25636.1"/>
    <property type="molecule type" value="Genomic_DNA"/>
</dbReference>
<protein>
    <recommendedName>
        <fullName evidence="3">DDE-1 domain-containing protein</fullName>
    </recommendedName>
</protein>
<dbReference type="AlphaFoldDB" id="A0A418ALW5"/>
<organism evidence="1 2">
    <name type="scientific">Aphanomyces invadans</name>
    <dbReference type="NCBI Taxonomy" id="157072"/>
    <lineage>
        <taxon>Eukaryota</taxon>
        <taxon>Sar</taxon>
        <taxon>Stramenopiles</taxon>
        <taxon>Oomycota</taxon>
        <taxon>Saprolegniomycetes</taxon>
        <taxon>Saprolegniales</taxon>
        <taxon>Verrucalvaceae</taxon>
        <taxon>Aphanomyces</taxon>
    </lineage>
</organism>
<dbReference type="Proteomes" id="UP000285060">
    <property type="component" value="Unassembled WGS sequence"/>
</dbReference>
<evidence type="ECO:0008006" key="3">
    <source>
        <dbReference type="Google" id="ProtNLM"/>
    </source>
</evidence>
<evidence type="ECO:0000313" key="2">
    <source>
        <dbReference type="Proteomes" id="UP000285060"/>
    </source>
</evidence>
<reference evidence="1 2" key="1">
    <citation type="submission" date="2018-08" db="EMBL/GenBank/DDBJ databases">
        <title>Aphanomyces genome sequencing and annotation.</title>
        <authorList>
            <person name="Minardi D."/>
            <person name="Oidtmann B."/>
            <person name="Van Der Giezen M."/>
            <person name="Studholme D.J."/>
        </authorList>
    </citation>
    <scope>NUCLEOTIDE SEQUENCE [LARGE SCALE GENOMIC DNA]</scope>
    <source>
        <strain evidence="1 2">NJM0002</strain>
    </source>
</reference>
<sequence>MVVTSAHMIQFLRVDHMAWIEDYMATRKNEYNALLRLLQRFADRHGFSKQTVCRQKKSQKDLEETRAAFAKQFHTDHPNVAMDCVFNADETGITYDMCPNTIRAVRGGGSYVSNSERHSYRMTALLTVRGDGVKLPILFVTRGVADGAIELNEFAEYPRGHYYAIQEKAWMNGTVWRYYLREVLALHIEDPSVLLADNFDSHVSDESDRIVGEG</sequence>
<evidence type="ECO:0000313" key="1">
    <source>
        <dbReference type="EMBL" id="RHY25636.1"/>
    </source>
</evidence>
<keyword evidence="2" id="KW-1185">Reference proteome</keyword>
<gene>
    <name evidence="1" type="ORF">DYB32_008188</name>
</gene>
<dbReference type="VEuPathDB" id="FungiDB:H310_06334"/>
<comment type="caution">
    <text evidence="1">The sequence shown here is derived from an EMBL/GenBank/DDBJ whole genome shotgun (WGS) entry which is preliminary data.</text>
</comment>